<evidence type="ECO:0000313" key="13">
    <source>
        <dbReference type="Proteomes" id="UP000315252"/>
    </source>
</evidence>
<comment type="caution">
    <text evidence="12">The sequence shown here is derived from an EMBL/GenBank/DDBJ whole genome shotgun (WGS) entry which is preliminary data.</text>
</comment>
<dbReference type="Proteomes" id="UP000315252">
    <property type="component" value="Unassembled WGS sequence"/>
</dbReference>
<keyword evidence="4 12" id="KW-0548">Nucleotidyltransferase</keyword>
<evidence type="ECO:0000313" key="12">
    <source>
        <dbReference type="EMBL" id="TQV76227.1"/>
    </source>
</evidence>
<dbReference type="SUPFAM" id="SSF53448">
    <property type="entry name" value="Nucleotide-diphospho-sugar transferases"/>
    <property type="match status" value="1"/>
</dbReference>
<dbReference type="AlphaFoldDB" id="A0A545TG77"/>
<dbReference type="EC" id="2.7.7.13" evidence="2"/>
<comment type="catalytic activity">
    <reaction evidence="7">
        <text>alpha-D-mannose 1-phosphate + GTP + H(+) = GDP-alpha-D-mannose + diphosphate</text>
        <dbReference type="Rhea" id="RHEA:15229"/>
        <dbReference type="ChEBI" id="CHEBI:15378"/>
        <dbReference type="ChEBI" id="CHEBI:33019"/>
        <dbReference type="ChEBI" id="CHEBI:37565"/>
        <dbReference type="ChEBI" id="CHEBI:57527"/>
        <dbReference type="ChEBI" id="CHEBI:58409"/>
        <dbReference type="EC" id="2.7.7.13"/>
    </reaction>
</comment>
<feature type="domain" description="Nucleotidyl transferase" evidence="9">
    <location>
        <begin position="9"/>
        <end position="291"/>
    </location>
</feature>
<dbReference type="Pfam" id="PF01050">
    <property type="entry name" value="MannoseP_isomer"/>
    <property type="match status" value="1"/>
</dbReference>
<dbReference type="SUPFAM" id="SSF51182">
    <property type="entry name" value="RmlC-like cupins"/>
    <property type="match status" value="1"/>
</dbReference>
<dbReference type="EMBL" id="VHSH01000008">
    <property type="protein sequence ID" value="TQV76227.1"/>
    <property type="molecule type" value="Genomic_DNA"/>
</dbReference>
<dbReference type="InterPro" id="IPR051161">
    <property type="entry name" value="Mannose-6P_isomerase_type2"/>
</dbReference>
<dbReference type="Gene3D" id="2.60.120.10">
    <property type="entry name" value="Jelly Rolls"/>
    <property type="match status" value="1"/>
</dbReference>
<evidence type="ECO:0000259" key="9">
    <source>
        <dbReference type="Pfam" id="PF00483"/>
    </source>
</evidence>
<dbReference type="InterPro" id="IPR054566">
    <property type="entry name" value="ManC/GMP-like_b-helix"/>
</dbReference>
<dbReference type="Pfam" id="PF22640">
    <property type="entry name" value="ManC_GMP_beta-helix"/>
    <property type="match status" value="1"/>
</dbReference>
<dbReference type="InterPro" id="IPR014710">
    <property type="entry name" value="RmlC-like_jellyroll"/>
</dbReference>
<proteinExistence type="inferred from homology"/>
<reference evidence="12 13" key="1">
    <citation type="submission" date="2019-06" db="EMBL/GenBank/DDBJ databases">
        <title>Whole genome sequence for Rhodospirillaceae sp. R148.</title>
        <authorList>
            <person name="Wang G."/>
        </authorList>
    </citation>
    <scope>NUCLEOTIDE SEQUENCE [LARGE SCALE GENOMIC DNA]</scope>
    <source>
        <strain evidence="12 13">R148</strain>
    </source>
</reference>
<dbReference type="CDD" id="cd02213">
    <property type="entry name" value="cupin_PMI_typeII_C"/>
    <property type="match status" value="1"/>
</dbReference>
<dbReference type="NCBIfam" id="TIGR01479">
    <property type="entry name" value="GMP_PMI"/>
    <property type="match status" value="1"/>
</dbReference>
<evidence type="ECO:0000256" key="6">
    <source>
        <dbReference type="ARBA" id="ARBA00023134"/>
    </source>
</evidence>
<sequence>MPNDSKLYPVILSGGSGSRLWPLSRAHYPKQLLPLSGENTMLQDTALRVSDPARYHAPLIIANNEHRFIVAEQLQQADVSPRAIVLEPLGRNTAPAVTVAALMLQREDPDAIMVLLPSDHVVGDLRAFSSAVDSAGAAARAGKLVTFGITPRHPETGYGYIKQGEGLEALNGAFSVAGFVEKPDLPTAQSYLSAGNYLWNSGMFVLPAQVYLDEIGRLAPEILKQSNLALEKSFRDLDFVRLDEPAFAACPSDSIDYAVMEHTGNAAVVPADIGWNDVGAWPALWDIAEKDDHGNVSAGDNLLRDVANSYIRGEDDRLIAAVGLQDMIVVSTDDALMIAPKDRAAEVKDLVESLKSSDRSEAVHHRRVYRPWGNYKDIDEEERFRVKRIIVKPGGILSLQKHKHRSEHWVVVKGTATVTCGEEETSLRENQSVYIPKGVVHRLANKEVEPLHLIEVQVGDYVGEDDIIRIEDTYGRD</sequence>
<dbReference type="InterPro" id="IPR005835">
    <property type="entry name" value="NTP_transferase_dom"/>
</dbReference>
<feature type="domain" description="Mannose-6-phosphate isomerase type II C-terminal" evidence="10">
    <location>
        <begin position="358"/>
        <end position="472"/>
    </location>
</feature>
<evidence type="ECO:0000259" key="11">
    <source>
        <dbReference type="Pfam" id="PF22640"/>
    </source>
</evidence>
<evidence type="ECO:0000256" key="5">
    <source>
        <dbReference type="ARBA" id="ARBA00022741"/>
    </source>
</evidence>
<dbReference type="PANTHER" id="PTHR46390">
    <property type="entry name" value="MANNOSE-1-PHOSPHATE GUANYLYLTRANSFERASE"/>
    <property type="match status" value="1"/>
</dbReference>
<dbReference type="InterPro" id="IPR029044">
    <property type="entry name" value="Nucleotide-diphossugar_trans"/>
</dbReference>
<dbReference type="GO" id="GO:0005525">
    <property type="term" value="F:GTP binding"/>
    <property type="evidence" value="ECO:0007669"/>
    <property type="project" value="UniProtKB-KW"/>
</dbReference>
<protein>
    <recommendedName>
        <fullName evidence="2">mannose-1-phosphate guanylyltransferase</fullName>
        <ecNumber evidence="2">2.7.7.13</ecNumber>
    </recommendedName>
</protein>
<keyword evidence="6" id="KW-0342">GTP-binding</keyword>
<organism evidence="12 13">
    <name type="scientific">Denitrobaculum tricleocarpae</name>
    <dbReference type="NCBI Taxonomy" id="2591009"/>
    <lineage>
        <taxon>Bacteria</taxon>
        <taxon>Pseudomonadati</taxon>
        <taxon>Pseudomonadota</taxon>
        <taxon>Alphaproteobacteria</taxon>
        <taxon>Rhodospirillales</taxon>
        <taxon>Rhodospirillaceae</taxon>
        <taxon>Denitrobaculum</taxon>
    </lineage>
</organism>
<evidence type="ECO:0000256" key="3">
    <source>
        <dbReference type="ARBA" id="ARBA00022679"/>
    </source>
</evidence>
<dbReference type="FunFam" id="3.90.550.10:FF:000046">
    <property type="entry name" value="Mannose-1-phosphate guanylyltransferase (GDP)"/>
    <property type="match status" value="1"/>
</dbReference>
<dbReference type="CDD" id="cd02509">
    <property type="entry name" value="GDP-M1P_Guanylyltransferase"/>
    <property type="match status" value="1"/>
</dbReference>
<dbReference type="FunFam" id="2.60.120.10:FF:000032">
    <property type="entry name" value="Mannose-1-phosphate guanylyltransferase/mannose-6-phosphate isomerase"/>
    <property type="match status" value="1"/>
</dbReference>
<dbReference type="PANTHER" id="PTHR46390:SF1">
    <property type="entry name" value="MANNOSE-1-PHOSPHATE GUANYLYLTRANSFERASE"/>
    <property type="match status" value="1"/>
</dbReference>
<dbReference type="InterPro" id="IPR011051">
    <property type="entry name" value="RmlC_Cupin_sf"/>
</dbReference>
<dbReference type="Gene3D" id="3.90.550.10">
    <property type="entry name" value="Spore Coat Polysaccharide Biosynthesis Protein SpsA, Chain A"/>
    <property type="match status" value="1"/>
</dbReference>
<dbReference type="RefSeq" id="WP_142898490.1">
    <property type="nucleotide sequence ID" value="NZ_ML660059.1"/>
</dbReference>
<evidence type="ECO:0000256" key="7">
    <source>
        <dbReference type="ARBA" id="ARBA00047343"/>
    </source>
</evidence>
<comment type="similarity">
    <text evidence="1 8">Belongs to the mannose-6-phosphate isomerase type 2 family.</text>
</comment>
<keyword evidence="5" id="KW-0547">Nucleotide-binding</keyword>
<dbReference type="GO" id="GO:0000271">
    <property type="term" value="P:polysaccharide biosynthetic process"/>
    <property type="evidence" value="ECO:0007669"/>
    <property type="project" value="InterPro"/>
</dbReference>
<evidence type="ECO:0000256" key="8">
    <source>
        <dbReference type="RuleBase" id="RU004190"/>
    </source>
</evidence>
<dbReference type="GO" id="GO:0016853">
    <property type="term" value="F:isomerase activity"/>
    <property type="evidence" value="ECO:0007669"/>
    <property type="project" value="UniProtKB-KW"/>
</dbReference>
<dbReference type="Pfam" id="PF00483">
    <property type="entry name" value="NTP_transferase"/>
    <property type="match status" value="1"/>
</dbReference>
<evidence type="ECO:0000256" key="4">
    <source>
        <dbReference type="ARBA" id="ARBA00022695"/>
    </source>
</evidence>
<dbReference type="GO" id="GO:0004475">
    <property type="term" value="F:mannose-1-phosphate guanylyltransferase (GTP) activity"/>
    <property type="evidence" value="ECO:0007669"/>
    <property type="project" value="UniProtKB-EC"/>
</dbReference>
<dbReference type="InterPro" id="IPR001538">
    <property type="entry name" value="Man6P_isomerase-2_C"/>
</dbReference>
<accession>A0A545TG77</accession>
<dbReference type="InterPro" id="IPR049577">
    <property type="entry name" value="GMPP_N"/>
</dbReference>
<gene>
    <name evidence="12" type="ORF">FKG95_21575</name>
</gene>
<keyword evidence="13" id="KW-1185">Reference proteome</keyword>
<evidence type="ECO:0000259" key="10">
    <source>
        <dbReference type="Pfam" id="PF01050"/>
    </source>
</evidence>
<keyword evidence="12" id="KW-0413">Isomerase</keyword>
<evidence type="ECO:0000256" key="2">
    <source>
        <dbReference type="ARBA" id="ARBA00012387"/>
    </source>
</evidence>
<evidence type="ECO:0000256" key="1">
    <source>
        <dbReference type="ARBA" id="ARBA00006115"/>
    </source>
</evidence>
<feature type="domain" description="MannoseP isomerase/GMP-like beta-helix" evidence="11">
    <location>
        <begin position="305"/>
        <end position="354"/>
    </location>
</feature>
<dbReference type="GO" id="GO:0009298">
    <property type="term" value="P:GDP-mannose biosynthetic process"/>
    <property type="evidence" value="ECO:0007669"/>
    <property type="project" value="TreeGrafter"/>
</dbReference>
<keyword evidence="3 12" id="KW-0808">Transferase</keyword>
<dbReference type="InterPro" id="IPR006375">
    <property type="entry name" value="Man1P_GuaTrfase/Man6P_Isoase"/>
</dbReference>
<name>A0A545TG77_9PROT</name>
<dbReference type="OrthoDB" id="9806359at2"/>